<feature type="compositionally biased region" description="Low complexity" evidence="9">
    <location>
        <begin position="509"/>
        <end position="540"/>
    </location>
</feature>
<keyword evidence="4 8" id="KW-0677">Repeat</keyword>
<dbReference type="NCBIfam" id="TIGR01945">
    <property type="entry name" value="rnfC"/>
    <property type="match status" value="1"/>
</dbReference>
<feature type="binding site" evidence="8">
    <location>
        <position position="428"/>
    </location>
    <ligand>
        <name>[4Fe-4S] cluster</name>
        <dbReference type="ChEBI" id="CHEBI:49883"/>
        <label>2</label>
    </ligand>
</feature>
<evidence type="ECO:0000256" key="2">
    <source>
        <dbReference type="ARBA" id="ARBA00022485"/>
    </source>
</evidence>
<evidence type="ECO:0000256" key="3">
    <source>
        <dbReference type="ARBA" id="ARBA00022723"/>
    </source>
</evidence>
<feature type="binding site" evidence="8">
    <location>
        <position position="396"/>
    </location>
    <ligand>
        <name>[4Fe-4S] cluster</name>
        <dbReference type="ChEBI" id="CHEBI:49883"/>
        <label>2</label>
    </ligand>
</feature>
<dbReference type="InterPro" id="IPR010208">
    <property type="entry name" value="Ion_transpt_RnfC/RsxC"/>
</dbReference>
<evidence type="ECO:0000256" key="6">
    <source>
        <dbReference type="ARBA" id="ARBA00023004"/>
    </source>
</evidence>
<comment type="function">
    <text evidence="8">Part of a membrane-bound complex that couples electron transfer with translocation of ions across the membrane.</text>
</comment>
<accession>A0ABV4BEF5</accession>
<dbReference type="InterPro" id="IPR017896">
    <property type="entry name" value="4Fe4S_Fe-S-bd"/>
</dbReference>
<dbReference type="Pfam" id="PF13375">
    <property type="entry name" value="RnfC_N"/>
    <property type="match status" value="1"/>
</dbReference>
<keyword evidence="8" id="KW-0472">Membrane</keyword>
<feature type="binding site" evidence="8">
    <location>
        <position position="392"/>
    </location>
    <ligand>
        <name>[4Fe-4S] cluster</name>
        <dbReference type="ChEBI" id="CHEBI:49883"/>
        <label>1</label>
    </ligand>
</feature>
<feature type="binding site" evidence="8">
    <location>
        <position position="435"/>
    </location>
    <ligand>
        <name>[4Fe-4S] cluster</name>
        <dbReference type="ChEBI" id="CHEBI:49883"/>
        <label>1</label>
    </ligand>
</feature>
<dbReference type="PANTHER" id="PTHR43034">
    <property type="entry name" value="ION-TRANSLOCATING OXIDOREDUCTASE COMPLEX SUBUNIT C"/>
    <property type="match status" value="1"/>
</dbReference>
<dbReference type="Gene3D" id="3.30.70.20">
    <property type="match status" value="1"/>
</dbReference>
<dbReference type="PROSITE" id="PS00198">
    <property type="entry name" value="4FE4S_FER_1"/>
    <property type="match status" value="2"/>
</dbReference>
<keyword evidence="12" id="KW-1185">Reference proteome</keyword>
<feature type="binding site" evidence="8">
    <location>
        <position position="389"/>
    </location>
    <ligand>
        <name>[4Fe-4S] cluster</name>
        <dbReference type="ChEBI" id="CHEBI:49883"/>
        <label>1</label>
    </ligand>
</feature>
<dbReference type="InterPro" id="IPR019554">
    <property type="entry name" value="Soluble_ligand-bd"/>
</dbReference>
<keyword evidence="8" id="KW-0997">Cell inner membrane</keyword>
<dbReference type="HAMAP" id="MF_00461">
    <property type="entry name" value="RsxC_RnfC"/>
    <property type="match status" value="1"/>
</dbReference>
<keyword evidence="1 8" id="KW-0813">Transport</keyword>
<dbReference type="EC" id="7.-.-.-" evidence="8"/>
<evidence type="ECO:0000256" key="8">
    <source>
        <dbReference type="HAMAP-Rule" id="MF_00461"/>
    </source>
</evidence>
<dbReference type="PANTHER" id="PTHR43034:SF2">
    <property type="entry name" value="ION-TRANSLOCATING OXIDOREDUCTASE COMPLEX SUBUNIT C"/>
    <property type="match status" value="1"/>
</dbReference>
<reference evidence="11 12" key="1">
    <citation type="submission" date="2024-05" db="EMBL/GenBank/DDBJ databases">
        <title>Genome Sequence and Characterization of the New Strain Purple Sulfur Bacterium of Genus Thioalkalicoccus.</title>
        <authorList>
            <person name="Bryantseva I.A."/>
            <person name="Kyndt J.A."/>
            <person name="Imhoff J.F."/>
        </authorList>
    </citation>
    <scope>NUCLEOTIDE SEQUENCE [LARGE SCALE GENOMIC DNA]</scope>
    <source>
        <strain evidence="11 12">Um2</strain>
    </source>
</reference>
<evidence type="ECO:0000259" key="10">
    <source>
        <dbReference type="PROSITE" id="PS51379"/>
    </source>
</evidence>
<dbReference type="SUPFAM" id="SSF142019">
    <property type="entry name" value="Nqo1 FMN-binding domain-like"/>
    <property type="match status" value="1"/>
</dbReference>
<dbReference type="RefSeq" id="WP_369667037.1">
    <property type="nucleotide sequence ID" value="NZ_JBDKXB010000010.1"/>
</dbReference>
<feature type="binding site" evidence="8">
    <location>
        <position position="431"/>
    </location>
    <ligand>
        <name>[4Fe-4S] cluster</name>
        <dbReference type="ChEBI" id="CHEBI:49883"/>
        <label>2</label>
    </ligand>
</feature>
<feature type="domain" description="4Fe-4S ferredoxin-type" evidence="10">
    <location>
        <begin position="416"/>
        <end position="445"/>
    </location>
</feature>
<dbReference type="EMBL" id="JBDKXB010000010">
    <property type="protein sequence ID" value="MEY6432652.1"/>
    <property type="molecule type" value="Genomic_DNA"/>
</dbReference>
<dbReference type="Proteomes" id="UP001564408">
    <property type="component" value="Unassembled WGS sequence"/>
</dbReference>
<organism evidence="11 12">
    <name type="scientific">Thioalkalicoccus limnaeus</name>
    <dbReference type="NCBI Taxonomy" id="120681"/>
    <lineage>
        <taxon>Bacteria</taxon>
        <taxon>Pseudomonadati</taxon>
        <taxon>Pseudomonadota</taxon>
        <taxon>Gammaproteobacteria</taxon>
        <taxon>Chromatiales</taxon>
        <taxon>Chromatiaceae</taxon>
        <taxon>Thioalkalicoccus</taxon>
    </lineage>
</organism>
<comment type="similarity">
    <text evidence="8">Belongs to the 4Fe4S bacterial-type ferredoxin family. RnfC subfamily.</text>
</comment>
<keyword evidence="2 8" id="KW-0004">4Fe-4S</keyword>
<dbReference type="InterPro" id="IPR037225">
    <property type="entry name" value="Nuo51_FMN-bd_sf"/>
</dbReference>
<keyword evidence="8" id="KW-1003">Cell membrane</keyword>
<feature type="binding site" evidence="8">
    <location>
        <position position="386"/>
    </location>
    <ligand>
        <name>[4Fe-4S] cluster</name>
        <dbReference type="ChEBI" id="CHEBI:49883"/>
        <label>1</label>
    </ligand>
</feature>
<feature type="compositionally biased region" description="Basic and acidic residues" evidence="9">
    <location>
        <begin position="487"/>
        <end position="498"/>
    </location>
</feature>
<feature type="region of interest" description="Disordered" evidence="9">
    <location>
        <begin position="487"/>
        <end position="550"/>
    </location>
</feature>
<dbReference type="PROSITE" id="PS51379">
    <property type="entry name" value="4FE4S_FER_2"/>
    <property type="match status" value="2"/>
</dbReference>
<evidence type="ECO:0000313" key="11">
    <source>
        <dbReference type="EMBL" id="MEY6432652.1"/>
    </source>
</evidence>
<evidence type="ECO:0000313" key="12">
    <source>
        <dbReference type="Proteomes" id="UP001564408"/>
    </source>
</evidence>
<comment type="cofactor">
    <cofactor evidence="8">
        <name>[4Fe-4S] cluster</name>
        <dbReference type="ChEBI" id="CHEBI:49883"/>
    </cofactor>
    <text evidence="8">Binds 2 [4Fe-4S] clusters per subunit.</text>
</comment>
<feature type="compositionally biased region" description="Basic and acidic residues" evidence="9">
    <location>
        <begin position="541"/>
        <end position="550"/>
    </location>
</feature>
<gene>
    <name evidence="11" type="primary">rsxC</name>
    <name evidence="8" type="synonym">rnfC</name>
    <name evidence="11" type="ORF">ABC977_09565</name>
</gene>
<protein>
    <recommendedName>
        <fullName evidence="8">Ion-translocating oxidoreductase complex subunit C</fullName>
        <ecNumber evidence="8">7.-.-.-</ecNumber>
    </recommendedName>
    <alternativeName>
        <fullName evidence="8">Rnf electron transport complex subunit C</fullName>
    </alternativeName>
</protein>
<dbReference type="InterPro" id="IPR011538">
    <property type="entry name" value="Nuo51_FMN-bd"/>
</dbReference>
<feature type="domain" description="4Fe-4S ferredoxin-type" evidence="10">
    <location>
        <begin position="376"/>
        <end position="406"/>
    </location>
</feature>
<dbReference type="Pfam" id="PF12838">
    <property type="entry name" value="Fer4_7"/>
    <property type="match status" value="1"/>
</dbReference>
<keyword evidence="3 8" id="KW-0479">Metal-binding</keyword>
<comment type="subcellular location">
    <subcellularLocation>
        <location evidence="8">Cell inner membrane</location>
        <topology evidence="8">Peripheral membrane protein</topology>
    </subcellularLocation>
</comment>
<comment type="caution">
    <text evidence="11">The sequence shown here is derived from an EMBL/GenBank/DDBJ whole genome shotgun (WGS) entry which is preliminary data.</text>
</comment>
<evidence type="ECO:0000256" key="1">
    <source>
        <dbReference type="ARBA" id="ARBA00022448"/>
    </source>
</evidence>
<dbReference type="InterPro" id="IPR026902">
    <property type="entry name" value="RnfC_N"/>
</dbReference>
<dbReference type="SUPFAM" id="SSF46548">
    <property type="entry name" value="alpha-helical ferredoxin"/>
    <property type="match status" value="1"/>
</dbReference>
<keyword evidence="7 8" id="KW-0411">Iron-sulfur</keyword>
<keyword evidence="6 8" id="KW-0408">Iron</keyword>
<evidence type="ECO:0000256" key="7">
    <source>
        <dbReference type="ARBA" id="ARBA00023014"/>
    </source>
</evidence>
<keyword evidence="8" id="KW-1278">Translocase</keyword>
<evidence type="ECO:0000256" key="9">
    <source>
        <dbReference type="SAM" id="MobiDB-lite"/>
    </source>
</evidence>
<dbReference type="NCBIfam" id="NF003454">
    <property type="entry name" value="PRK05035.1"/>
    <property type="match status" value="1"/>
</dbReference>
<dbReference type="Gene3D" id="3.40.50.11540">
    <property type="entry name" value="NADH-ubiquinone oxidoreductase 51kDa subunit"/>
    <property type="match status" value="1"/>
</dbReference>
<comment type="subunit">
    <text evidence="8">The complex is composed of six subunits: RnfA, RnfB, RnfC, RnfD, RnfE and RnfG.</text>
</comment>
<name>A0ABV4BEF5_9GAMM</name>
<dbReference type="Pfam" id="PF10531">
    <property type="entry name" value="SLBB"/>
    <property type="match status" value="1"/>
</dbReference>
<proteinExistence type="inferred from homology"/>
<dbReference type="InterPro" id="IPR017900">
    <property type="entry name" value="4Fe4S_Fe_S_CS"/>
</dbReference>
<evidence type="ECO:0000256" key="4">
    <source>
        <dbReference type="ARBA" id="ARBA00022737"/>
    </source>
</evidence>
<dbReference type="Pfam" id="PF01512">
    <property type="entry name" value="Complex1_51K"/>
    <property type="match status" value="1"/>
</dbReference>
<keyword evidence="5 8" id="KW-0249">Electron transport</keyword>
<feature type="binding site" evidence="8">
    <location>
        <position position="425"/>
    </location>
    <ligand>
        <name>[4Fe-4S] cluster</name>
        <dbReference type="ChEBI" id="CHEBI:49883"/>
        <label>2</label>
    </ligand>
</feature>
<evidence type="ECO:0000256" key="5">
    <source>
        <dbReference type="ARBA" id="ARBA00022982"/>
    </source>
</evidence>
<sequence length="550" mass="59189">MSPVALLNYKSRERQLWRFHGGIHIPDEKALSKERPAAQAPIPRFLVLPLQQHIGAIAKPKVAVGDRVLAGQRIADPVGYVSAAIHASSSGVVVAIEDRPVAHPSGLPAPCIVIETDGEDAAVEQLPPIVDYRHVERALLRERIRECGIVGLGGATFPTSVKVNPGHDQPIETLVINGVECEPYITCDDLLMQTRAVDVIEGVRILHHLLGVRACLIGVEDNKPEALAALRMALADSDMADCTEVVTIPTRYPSGGERQLIRILTGKEVPTDGIPAQIGVVCQNVSTTVAIAEAVLDGKPLISRLVTVTGRAISEPRNLLVRIGTPANELIDFCGGYREAPRKLISGGPMMGVQLASDQVPVTKGVNCLLALTADEAPDPGPPLACIRCGRCAEVCPANLLPQQIYWHARAKDLDKVQDYNLFDCIECGCCAHVCPSHIPLVQYYRFAKTASWARDQEARQAEHARARHAAKQARLERVERERQAKLRQKAEAVRDKPAGAGTAPCTEPKAAIEAAKQRAAAKRAAAGQDAAAPAQAGAVRPEKERLTQD</sequence>